<comment type="catalytic activity">
    <reaction evidence="1">
        <text>all-trans-beta-carotene + O2 = 2 all-trans-retinal</text>
        <dbReference type="Rhea" id="RHEA:32887"/>
        <dbReference type="ChEBI" id="CHEBI:15379"/>
        <dbReference type="ChEBI" id="CHEBI:17579"/>
        <dbReference type="ChEBI" id="CHEBI:17898"/>
        <dbReference type="EC" id="1.13.11.63"/>
    </reaction>
</comment>
<protein>
    <recommendedName>
        <fullName evidence="1">Probable beta-carotene 15,15'-dioxygenase</fullName>
        <ecNumber evidence="1">1.13.11.63</ecNumber>
    </recommendedName>
</protein>
<dbReference type="RefSeq" id="WP_381525500.1">
    <property type="nucleotide sequence ID" value="NZ_JBHULN010000013.1"/>
</dbReference>
<comment type="caution">
    <text evidence="1">Lacks conserved residue(s) required for the propagation of feature annotation.</text>
</comment>
<name>A0ABW5M8P0_9BACT</name>
<comment type="subcellular location">
    <subcellularLocation>
        <location evidence="1">Cell membrane</location>
        <topology evidence="1">Multi-pass membrane protein</topology>
    </subcellularLocation>
</comment>
<comment type="caution">
    <text evidence="2">The sequence shown here is derived from an EMBL/GenBank/DDBJ whole genome shotgun (WGS) entry which is preliminary data.</text>
</comment>
<reference evidence="3" key="1">
    <citation type="journal article" date="2019" name="Int. J. Syst. Evol. Microbiol.">
        <title>The Global Catalogue of Microorganisms (GCM) 10K type strain sequencing project: providing services to taxonomists for standard genome sequencing and annotation.</title>
        <authorList>
            <consortium name="The Broad Institute Genomics Platform"/>
            <consortium name="The Broad Institute Genome Sequencing Center for Infectious Disease"/>
            <person name="Wu L."/>
            <person name="Ma J."/>
        </authorList>
    </citation>
    <scope>NUCLEOTIDE SEQUENCE [LARGE SCALE GENOMIC DNA]</scope>
    <source>
        <strain evidence="3">KCTC 42805</strain>
    </source>
</reference>
<keyword evidence="1" id="KW-0812">Transmembrane</keyword>
<dbReference type="HAMAP" id="MF_02093">
    <property type="entry name" value="Beta_carotene_diox"/>
    <property type="match status" value="1"/>
</dbReference>
<feature type="transmembrane region" description="Helical" evidence="1">
    <location>
        <begin position="126"/>
        <end position="145"/>
    </location>
</feature>
<keyword evidence="1" id="KW-0472">Membrane</keyword>
<dbReference type="Pfam" id="PF15461">
    <property type="entry name" value="BCD"/>
    <property type="match status" value="1"/>
</dbReference>
<comment type="similarity">
    <text evidence="1">Belongs to the Brp/Blh beta-carotene diooxygenase family.</text>
</comment>
<feature type="transmembrane region" description="Helical" evidence="1">
    <location>
        <begin position="179"/>
        <end position="197"/>
    </location>
</feature>
<evidence type="ECO:0000313" key="2">
    <source>
        <dbReference type="EMBL" id="MFD2572912.1"/>
    </source>
</evidence>
<accession>A0ABW5M8P0</accession>
<keyword evidence="1" id="KW-0223">Dioxygenase</keyword>
<dbReference type="EMBL" id="JBHULN010000013">
    <property type="protein sequence ID" value="MFD2572912.1"/>
    <property type="molecule type" value="Genomic_DNA"/>
</dbReference>
<keyword evidence="1" id="KW-0479">Metal-binding</keyword>
<keyword evidence="1" id="KW-0560">Oxidoreductase</keyword>
<keyword evidence="1" id="KW-1133">Transmembrane helix</keyword>
<keyword evidence="3" id="KW-1185">Reference proteome</keyword>
<feature type="transmembrane region" description="Helical" evidence="1">
    <location>
        <begin position="44"/>
        <end position="63"/>
    </location>
</feature>
<dbReference type="InterPro" id="IPR022270">
    <property type="entry name" value="Blh_diox"/>
</dbReference>
<feature type="transmembrane region" description="Helical" evidence="1">
    <location>
        <begin position="84"/>
        <end position="114"/>
    </location>
</feature>
<comment type="cofactor">
    <cofactor evidence="1">
        <name>Fe(2+)</name>
        <dbReference type="ChEBI" id="CHEBI:29033"/>
    </cofactor>
</comment>
<organism evidence="2 3">
    <name type="scientific">Spirosoma soli</name>
    <dbReference type="NCBI Taxonomy" id="1770529"/>
    <lineage>
        <taxon>Bacteria</taxon>
        <taxon>Pseudomonadati</taxon>
        <taxon>Bacteroidota</taxon>
        <taxon>Cytophagia</taxon>
        <taxon>Cytophagales</taxon>
        <taxon>Cytophagaceae</taxon>
        <taxon>Spirosoma</taxon>
    </lineage>
</organism>
<comment type="function">
    <text evidence="1">Catalyzes the cleavage of beta-carotene at its central double bond (15,15') to yield two molecules of all-trans-retinal.</text>
</comment>
<dbReference type="EC" id="1.13.11.63" evidence="1"/>
<keyword evidence="1" id="KW-1003">Cell membrane</keyword>
<gene>
    <name evidence="2" type="ORF">ACFSUS_19880</name>
</gene>
<dbReference type="NCBIfam" id="TIGR03753">
    <property type="entry name" value="blh_monoox"/>
    <property type="match status" value="1"/>
</dbReference>
<feature type="transmembrane region" description="Helical" evidence="1">
    <location>
        <begin position="259"/>
        <end position="281"/>
    </location>
</feature>
<feature type="transmembrane region" description="Helical" evidence="1">
    <location>
        <begin position="293"/>
        <end position="309"/>
    </location>
</feature>
<proteinExistence type="inferred from homology"/>
<keyword evidence="1" id="KW-0408">Iron</keyword>
<evidence type="ECO:0000313" key="3">
    <source>
        <dbReference type="Proteomes" id="UP001597469"/>
    </source>
</evidence>
<evidence type="ECO:0000256" key="1">
    <source>
        <dbReference type="HAMAP-Rule" id="MF_02093"/>
    </source>
</evidence>
<feature type="transmembrane region" description="Helical" evidence="1">
    <location>
        <begin position="217"/>
        <end position="239"/>
    </location>
</feature>
<sequence>MARLIHRLRRTMHSPISLLIALGLLLVGWQTVVGTIPLVGQWIVFATLLLGAGIPHGALDHLISRETALRSGKRFSWTWFFIRYLALMLLYSIAWFIVPSASLIIFLVVSAWHFGETDIEHVPSTASWIVTRFMVGSFVIAFILLTHPTEVTPILERITHHHPQVLSVWQRVTQYSTSVWQSWALVTVCLFGVSVQLKPVGMNWPRLGRLTVILALGYWLPLLLAFGLYFGGWHALNSFQSISAYLRQGRRIASTDQQIWLKSLPFTGLALISLGVFVWWWQRSAHDWDPLPLLFVFLSVITLPHLDVFHGMHNQIDGQVNAT</sequence>
<dbReference type="Proteomes" id="UP001597469">
    <property type="component" value="Unassembled WGS sequence"/>
</dbReference>